<organism evidence="1 2">
    <name type="scientific">Vermiconidia calcicola</name>
    <dbReference type="NCBI Taxonomy" id="1690605"/>
    <lineage>
        <taxon>Eukaryota</taxon>
        <taxon>Fungi</taxon>
        <taxon>Dikarya</taxon>
        <taxon>Ascomycota</taxon>
        <taxon>Pezizomycotina</taxon>
        <taxon>Dothideomycetes</taxon>
        <taxon>Dothideomycetidae</taxon>
        <taxon>Mycosphaerellales</taxon>
        <taxon>Extremaceae</taxon>
        <taxon>Vermiconidia</taxon>
    </lineage>
</organism>
<comment type="caution">
    <text evidence="1">The sequence shown here is derived from an EMBL/GenBank/DDBJ whole genome shotgun (WGS) entry which is preliminary data.</text>
</comment>
<protein>
    <submittedName>
        <fullName evidence="1">Uncharacterized protein</fullName>
    </submittedName>
</protein>
<proteinExistence type="predicted"/>
<sequence length="115" mass="13674">MSFYYFGVEIEVIVVPHNKGQPVTTPVKDDLEKWYGKIAAALKNRTGCDGQKFKVEAELRRLDYRDQNDRHLKWWITWDGSLVNPEWPRHPGVPFEAVSRRLETRKRWEDEIDAF</sequence>
<dbReference type="AlphaFoldDB" id="A0AAV9QIT5"/>
<keyword evidence="2" id="KW-1185">Reference proteome</keyword>
<evidence type="ECO:0000313" key="2">
    <source>
        <dbReference type="Proteomes" id="UP001345827"/>
    </source>
</evidence>
<gene>
    <name evidence="1" type="ORF">LTR25_001967</name>
</gene>
<evidence type="ECO:0000313" key="1">
    <source>
        <dbReference type="EMBL" id="KAK5542082.1"/>
    </source>
</evidence>
<reference evidence="1 2" key="1">
    <citation type="submission" date="2023-06" db="EMBL/GenBank/DDBJ databases">
        <title>Black Yeasts Isolated from many extreme environments.</title>
        <authorList>
            <person name="Coleine C."/>
            <person name="Stajich J.E."/>
            <person name="Selbmann L."/>
        </authorList>
    </citation>
    <scope>NUCLEOTIDE SEQUENCE [LARGE SCALE GENOMIC DNA]</scope>
    <source>
        <strain evidence="1 2">CCFEE 5887</strain>
    </source>
</reference>
<dbReference type="Proteomes" id="UP001345827">
    <property type="component" value="Unassembled WGS sequence"/>
</dbReference>
<name>A0AAV9QIT5_9PEZI</name>
<dbReference type="EMBL" id="JAXLQG010000003">
    <property type="protein sequence ID" value="KAK5542082.1"/>
    <property type="molecule type" value="Genomic_DNA"/>
</dbReference>
<accession>A0AAV9QIT5</accession>